<dbReference type="InterPro" id="IPR017871">
    <property type="entry name" value="ABC_transporter-like_CS"/>
</dbReference>
<dbReference type="SMART" id="SM00382">
    <property type="entry name" value="AAA"/>
    <property type="match status" value="1"/>
</dbReference>
<sequence>MTTLLEARGVTKIYGGGLFRRDRTVALEDFSLRIEPEPPSITAIVGESGSGKTTLARLLLGMTMPTAGAILYQGKDLRTLSRREWRAFRRDVQAIFQDPYEVYNPFYRIDHVLHTPLKKFGLVKSEREAQQRIVEALQAVGLRPEETLGRYPHQLSGGQRQRVMVARALLVRPRLIIADEPVSMVDASLRATILDSLRALTRDFGVSLIYITHDLITAYQISDNIIVLYRGSVAEAGHAEPVVQEPQHPYTRLLIGSIPLPDPDRAWSEEQEPSEIGRLADASTGCTFANRCPYAMEMCLERHPPLYQTERYRVTACYLYRESPLLASEHLDEAFVRPGVAGPAVATSGAADDSTAGA</sequence>
<protein>
    <submittedName>
        <fullName evidence="5">ABC transporter ATP-binding protein</fullName>
    </submittedName>
</protein>
<feature type="domain" description="ABC transporter" evidence="4">
    <location>
        <begin position="5"/>
        <end position="255"/>
    </location>
</feature>
<reference evidence="5" key="1">
    <citation type="journal article" date="2020" name="mSystems">
        <title>Genome- and Community-Level Interaction Insights into Carbon Utilization and Element Cycling Functions of Hydrothermarchaeota in Hydrothermal Sediment.</title>
        <authorList>
            <person name="Zhou Z."/>
            <person name="Liu Y."/>
            <person name="Xu W."/>
            <person name="Pan J."/>
            <person name="Luo Z.H."/>
            <person name="Li M."/>
        </authorList>
    </citation>
    <scope>NUCLEOTIDE SEQUENCE [LARGE SCALE GENOMIC DNA]</scope>
    <source>
        <strain evidence="5">SpSt-210</strain>
    </source>
</reference>
<evidence type="ECO:0000259" key="4">
    <source>
        <dbReference type="PROSITE" id="PS50893"/>
    </source>
</evidence>
<dbReference type="SUPFAM" id="SSF52540">
    <property type="entry name" value="P-loop containing nucleoside triphosphate hydrolases"/>
    <property type="match status" value="1"/>
</dbReference>
<keyword evidence="1" id="KW-0813">Transport</keyword>
<name>A0A831TCY0_9BACT</name>
<accession>A0A831TCY0</accession>
<dbReference type="GO" id="GO:0005524">
    <property type="term" value="F:ATP binding"/>
    <property type="evidence" value="ECO:0007669"/>
    <property type="project" value="UniProtKB-KW"/>
</dbReference>
<keyword evidence="3 5" id="KW-0067">ATP-binding</keyword>
<dbReference type="PROSITE" id="PS50893">
    <property type="entry name" value="ABC_TRANSPORTER_2"/>
    <property type="match status" value="1"/>
</dbReference>
<dbReference type="EMBL" id="DSIY01000297">
    <property type="protein sequence ID" value="HEG92293.1"/>
    <property type="molecule type" value="Genomic_DNA"/>
</dbReference>
<dbReference type="InterPro" id="IPR003593">
    <property type="entry name" value="AAA+_ATPase"/>
</dbReference>
<dbReference type="AlphaFoldDB" id="A0A831TCY0"/>
<dbReference type="InterPro" id="IPR013563">
    <property type="entry name" value="Oligopep_ABC_C"/>
</dbReference>
<comment type="caution">
    <text evidence="5">The sequence shown here is derived from an EMBL/GenBank/DDBJ whole genome shotgun (WGS) entry which is preliminary data.</text>
</comment>
<evidence type="ECO:0000256" key="3">
    <source>
        <dbReference type="ARBA" id="ARBA00022840"/>
    </source>
</evidence>
<dbReference type="NCBIfam" id="TIGR01727">
    <property type="entry name" value="oligo_HPY"/>
    <property type="match status" value="1"/>
</dbReference>
<evidence type="ECO:0000256" key="1">
    <source>
        <dbReference type="ARBA" id="ARBA00022448"/>
    </source>
</evidence>
<gene>
    <name evidence="5" type="ORF">ENP34_12805</name>
</gene>
<organism evidence="5">
    <name type="scientific">Thermorudis peleae</name>
    <dbReference type="NCBI Taxonomy" id="1382356"/>
    <lineage>
        <taxon>Bacteria</taxon>
        <taxon>Pseudomonadati</taxon>
        <taxon>Thermomicrobiota</taxon>
        <taxon>Thermomicrobia</taxon>
        <taxon>Thermomicrobia incertae sedis</taxon>
        <taxon>Thermorudis</taxon>
    </lineage>
</organism>
<dbReference type="PROSITE" id="PS00211">
    <property type="entry name" value="ABC_TRANSPORTER_1"/>
    <property type="match status" value="1"/>
</dbReference>
<keyword evidence="2" id="KW-0547">Nucleotide-binding</keyword>
<dbReference type="InterPro" id="IPR027417">
    <property type="entry name" value="P-loop_NTPase"/>
</dbReference>
<evidence type="ECO:0000256" key="2">
    <source>
        <dbReference type="ARBA" id="ARBA00022741"/>
    </source>
</evidence>
<dbReference type="Pfam" id="PF00005">
    <property type="entry name" value="ABC_tran"/>
    <property type="match status" value="1"/>
</dbReference>
<dbReference type="GO" id="GO:0015833">
    <property type="term" value="P:peptide transport"/>
    <property type="evidence" value="ECO:0007669"/>
    <property type="project" value="InterPro"/>
</dbReference>
<dbReference type="PANTHER" id="PTHR43230:SF3">
    <property type="entry name" value="ABC-TYPE DIPEPTIDE_OLIGOPEPTIDE TRANSPORT SYSTEM, ATPASE COMPONENT"/>
    <property type="match status" value="1"/>
</dbReference>
<dbReference type="InterPro" id="IPR003439">
    <property type="entry name" value="ABC_transporter-like_ATP-bd"/>
</dbReference>
<dbReference type="PANTHER" id="PTHR43230">
    <property type="entry name" value="ABC-TYPE DIPEPTIDE/OLIGOPEPTIDE TRANSPORT SYSTEM, ATPASE COMPONENT"/>
    <property type="match status" value="1"/>
</dbReference>
<dbReference type="CDD" id="cd03257">
    <property type="entry name" value="ABC_NikE_OppD_transporters"/>
    <property type="match status" value="1"/>
</dbReference>
<dbReference type="GO" id="GO:0016887">
    <property type="term" value="F:ATP hydrolysis activity"/>
    <property type="evidence" value="ECO:0007669"/>
    <property type="project" value="InterPro"/>
</dbReference>
<dbReference type="Gene3D" id="3.40.50.300">
    <property type="entry name" value="P-loop containing nucleotide triphosphate hydrolases"/>
    <property type="match status" value="1"/>
</dbReference>
<dbReference type="Pfam" id="PF08352">
    <property type="entry name" value="oligo_HPY"/>
    <property type="match status" value="1"/>
</dbReference>
<evidence type="ECO:0000313" key="5">
    <source>
        <dbReference type="EMBL" id="HEG92293.1"/>
    </source>
</evidence>
<proteinExistence type="predicted"/>